<dbReference type="EMBL" id="SIJK02000080">
    <property type="protein sequence ID" value="MBP1468611.1"/>
    <property type="molecule type" value="Genomic_DNA"/>
</dbReference>
<evidence type="ECO:0000313" key="1">
    <source>
        <dbReference type="EMBL" id="MBP1468611.1"/>
    </source>
</evidence>
<organism evidence="1 2">
    <name type="scientific">Candidatus Chloroploca mongolica</name>
    <dbReference type="NCBI Taxonomy" id="2528176"/>
    <lineage>
        <taxon>Bacteria</taxon>
        <taxon>Bacillati</taxon>
        <taxon>Chloroflexota</taxon>
        <taxon>Chloroflexia</taxon>
        <taxon>Chloroflexales</taxon>
        <taxon>Chloroflexineae</taxon>
        <taxon>Oscillochloridaceae</taxon>
        <taxon>Candidatus Chloroploca</taxon>
    </lineage>
</organism>
<name>A0ABS4DGP1_9CHLR</name>
<gene>
    <name evidence="1" type="ORF">EYB53_023055</name>
</gene>
<dbReference type="Pfam" id="PF08869">
    <property type="entry name" value="XisI"/>
    <property type="match status" value="1"/>
</dbReference>
<dbReference type="InterPro" id="IPR035943">
    <property type="entry name" value="XisI-like_sf"/>
</dbReference>
<evidence type="ECO:0000313" key="2">
    <source>
        <dbReference type="Proteomes" id="UP001193081"/>
    </source>
</evidence>
<dbReference type="InterPro" id="IPR014968">
    <property type="entry name" value="XisI"/>
</dbReference>
<dbReference type="SUPFAM" id="SSF143847">
    <property type="entry name" value="XisI-like"/>
    <property type="match status" value="1"/>
</dbReference>
<reference evidence="1 2" key="1">
    <citation type="submission" date="2021-03" db="EMBL/GenBank/DDBJ databases">
        <authorList>
            <person name="Grouzdev D.S."/>
        </authorList>
    </citation>
    <scope>NUCLEOTIDE SEQUENCE [LARGE SCALE GENOMIC DNA]</scope>
    <source>
        <strain evidence="1 2">M50-1</strain>
    </source>
</reference>
<protein>
    <submittedName>
        <fullName evidence="1">XisI protein</fullName>
    </submittedName>
</protein>
<keyword evidence="2" id="KW-1185">Reference proteome</keyword>
<accession>A0ABS4DGP1</accession>
<dbReference type="Gene3D" id="3.30.310.110">
    <property type="entry name" value="XisI-like"/>
    <property type="match status" value="1"/>
</dbReference>
<proteinExistence type="predicted"/>
<sequence>MDTVNQYRQLIQAILTEYASYRPHYGDIEMELITDTSRDHYQLLSVGWNNLERIYCPCLPSAL</sequence>
<comment type="caution">
    <text evidence="1">The sequence shown here is derived from an EMBL/GenBank/DDBJ whole genome shotgun (WGS) entry which is preliminary data.</text>
</comment>
<dbReference type="Proteomes" id="UP001193081">
    <property type="component" value="Unassembled WGS sequence"/>
</dbReference>